<dbReference type="InParanoid" id="D7U114"/>
<protein>
    <submittedName>
        <fullName evidence="2">Uncharacterized protein</fullName>
    </submittedName>
</protein>
<evidence type="ECO:0000313" key="2">
    <source>
        <dbReference type="EMBL" id="CBI36310.3"/>
    </source>
</evidence>
<evidence type="ECO:0000313" key="3">
    <source>
        <dbReference type="Proteomes" id="UP000009183"/>
    </source>
</evidence>
<dbReference type="Proteomes" id="UP000009183">
    <property type="component" value="Chromosome 9"/>
</dbReference>
<proteinExistence type="predicted"/>
<sequence>MKVPIFPKKKKKPHSGHSLSHWESNKSRTLLKDLNIFNQSIINK</sequence>
<evidence type="ECO:0000256" key="1">
    <source>
        <dbReference type="SAM" id="MobiDB-lite"/>
    </source>
</evidence>
<dbReference type="AlphaFoldDB" id="D7U114"/>
<organism evidence="2 3">
    <name type="scientific">Vitis vinifera</name>
    <name type="common">Grape</name>
    <dbReference type="NCBI Taxonomy" id="29760"/>
    <lineage>
        <taxon>Eukaryota</taxon>
        <taxon>Viridiplantae</taxon>
        <taxon>Streptophyta</taxon>
        <taxon>Embryophyta</taxon>
        <taxon>Tracheophyta</taxon>
        <taxon>Spermatophyta</taxon>
        <taxon>Magnoliopsida</taxon>
        <taxon>eudicotyledons</taxon>
        <taxon>Gunneridae</taxon>
        <taxon>Pentapetalae</taxon>
        <taxon>rosids</taxon>
        <taxon>Vitales</taxon>
        <taxon>Vitaceae</taxon>
        <taxon>Viteae</taxon>
        <taxon>Vitis</taxon>
    </lineage>
</organism>
<name>D7U114_VITVI</name>
<accession>D7U114</accession>
<keyword evidence="3" id="KW-1185">Reference proteome</keyword>
<dbReference type="HOGENOM" id="CLU_3225687_0_0_1"/>
<dbReference type="EMBL" id="FN596494">
    <property type="protein sequence ID" value="CBI36310.3"/>
    <property type="molecule type" value="Genomic_DNA"/>
</dbReference>
<dbReference type="PaxDb" id="29760-VIT_09s0002g06700.t01"/>
<gene>
    <name evidence="2" type="ordered locus">VIT_09s0002g06700</name>
</gene>
<feature type="region of interest" description="Disordered" evidence="1">
    <location>
        <begin position="1"/>
        <end position="24"/>
    </location>
</feature>
<reference evidence="3" key="1">
    <citation type="journal article" date="2007" name="Nature">
        <title>The grapevine genome sequence suggests ancestral hexaploidization in major angiosperm phyla.</title>
        <authorList>
            <consortium name="The French-Italian Public Consortium for Grapevine Genome Characterization."/>
            <person name="Jaillon O."/>
            <person name="Aury J.-M."/>
            <person name="Noel B."/>
            <person name="Policriti A."/>
            <person name="Clepet C."/>
            <person name="Casagrande A."/>
            <person name="Choisne N."/>
            <person name="Aubourg S."/>
            <person name="Vitulo N."/>
            <person name="Jubin C."/>
            <person name="Vezzi A."/>
            <person name="Legeai F."/>
            <person name="Hugueney P."/>
            <person name="Dasilva C."/>
            <person name="Horner D."/>
            <person name="Mica E."/>
            <person name="Jublot D."/>
            <person name="Poulain J."/>
            <person name="Bruyere C."/>
            <person name="Billault A."/>
            <person name="Segurens B."/>
            <person name="Gouyvenoux M."/>
            <person name="Ugarte E."/>
            <person name="Cattonaro F."/>
            <person name="Anthouard V."/>
            <person name="Vico V."/>
            <person name="Del Fabbro C."/>
            <person name="Alaux M."/>
            <person name="Di Gaspero G."/>
            <person name="Dumas V."/>
            <person name="Felice N."/>
            <person name="Paillard S."/>
            <person name="Juman I."/>
            <person name="Moroldo M."/>
            <person name="Scalabrin S."/>
            <person name="Canaguier A."/>
            <person name="Le Clainche I."/>
            <person name="Malacrida G."/>
            <person name="Durand E."/>
            <person name="Pesole G."/>
            <person name="Laucou V."/>
            <person name="Chatelet P."/>
            <person name="Merdinoglu D."/>
            <person name="Delledonne M."/>
            <person name="Pezzotti M."/>
            <person name="Lecharny A."/>
            <person name="Scarpelli C."/>
            <person name="Artiguenave F."/>
            <person name="Pe M.E."/>
            <person name="Valle G."/>
            <person name="Morgante M."/>
            <person name="Caboche M."/>
            <person name="Adam-Blondon A.-F."/>
            <person name="Weissenbach J."/>
            <person name="Quetier F."/>
            <person name="Wincker P."/>
        </authorList>
    </citation>
    <scope>NUCLEOTIDE SEQUENCE [LARGE SCALE GENOMIC DNA]</scope>
    <source>
        <strain evidence="3">cv. Pinot noir / PN40024</strain>
    </source>
</reference>